<organism evidence="1 2">
    <name type="scientific">Symmachiella macrocystis</name>
    <dbReference type="NCBI Taxonomy" id="2527985"/>
    <lineage>
        <taxon>Bacteria</taxon>
        <taxon>Pseudomonadati</taxon>
        <taxon>Planctomycetota</taxon>
        <taxon>Planctomycetia</taxon>
        <taxon>Planctomycetales</taxon>
        <taxon>Planctomycetaceae</taxon>
        <taxon>Symmachiella</taxon>
    </lineage>
</organism>
<keyword evidence="2" id="KW-1185">Reference proteome</keyword>
<sequence length="41" mass="4591" precursor="true">MQENLWICLLQLRATEAIIRVISKIVPLPGVARAREKATST</sequence>
<dbReference type="EMBL" id="SJPP01000001">
    <property type="protein sequence ID" value="TWU11317.1"/>
    <property type="molecule type" value="Genomic_DNA"/>
</dbReference>
<evidence type="ECO:0000313" key="1">
    <source>
        <dbReference type="EMBL" id="TWU11317.1"/>
    </source>
</evidence>
<proteinExistence type="predicted"/>
<evidence type="ECO:0000313" key="2">
    <source>
        <dbReference type="Proteomes" id="UP000320735"/>
    </source>
</evidence>
<reference evidence="1 2" key="1">
    <citation type="submission" date="2019-02" db="EMBL/GenBank/DDBJ databases">
        <title>Deep-cultivation of Planctomycetes and their phenomic and genomic characterization uncovers novel biology.</title>
        <authorList>
            <person name="Wiegand S."/>
            <person name="Jogler M."/>
            <person name="Boedeker C."/>
            <person name="Pinto D."/>
            <person name="Vollmers J."/>
            <person name="Rivas-Marin E."/>
            <person name="Kohn T."/>
            <person name="Peeters S.H."/>
            <person name="Heuer A."/>
            <person name="Rast P."/>
            <person name="Oberbeckmann S."/>
            <person name="Bunk B."/>
            <person name="Jeske O."/>
            <person name="Meyerdierks A."/>
            <person name="Storesund J.E."/>
            <person name="Kallscheuer N."/>
            <person name="Luecker S."/>
            <person name="Lage O.M."/>
            <person name="Pohl T."/>
            <person name="Merkel B.J."/>
            <person name="Hornburger P."/>
            <person name="Mueller R.-W."/>
            <person name="Bruemmer F."/>
            <person name="Labrenz M."/>
            <person name="Spormann A.M."/>
            <person name="Op Den Camp H."/>
            <person name="Overmann J."/>
            <person name="Amann R."/>
            <person name="Jetten M.S.M."/>
            <person name="Mascher T."/>
            <person name="Medema M.H."/>
            <person name="Devos D.P."/>
            <person name="Kaster A.-K."/>
            <person name="Ovreas L."/>
            <person name="Rohde M."/>
            <person name="Galperin M.Y."/>
            <person name="Jogler C."/>
        </authorList>
    </citation>
    <scope>NUCLEOTIDE SEQUENCE [LARGE SCALE GENOMIC DNA]</scope>
    <source>
        <strain evidence="1 2">CA54</strain>
    </source>
</reference>
<name>A0A5C6BHY7_9PLAN</name>
<dbReference type="Proteomes" id="UP000320735">
    <property type="component" value="Unassembled WGS sequence"/>
</dbReference>
<gene>
    <name evidence="1" type="ORF">CA54_01230</name>
</gene>
<protein>
    <submittedName>
        <fullName evidence="1">Uncharacterized protein</fullName>
    </submittedName>
</protein>
<comment type="caution">
    <text evidence="1">The sequence shown here is derived from an EMBL/GenBank/DDBJ whole genome shotgun (WGS) entry which is preliminary data.</text>
</comment>
<dbReference type="AlphaFoldDB" id="A0A5C6BHY7"/>
<accession>A0A5C6BHY7</accession>